<dbReference type="GeneID" id="30176319"/>
<accession>A0A1E3NLT4</accession>
<dbReference type="AlphaFoldDB" id="A0A1E3NLT4"/>
<feature type="compositionally biased region" description="Acidic residues" evidence="1">
    <location>
        <begin position="296"/>
        <end position="305"/>
    </location>
</feature>
<name>A0A1E3NLT4_9ASCO</name>
<evidence type="ECO:0000256" key="1">
    <source>
        <dbReference type="SAM" id="MobiDB-lite"/>
    </source>
</evidence>
<dbReference type="RefSeq" id="XP_019018207.1">
    <property type="nucleotide sequence ID" value="XM_019159632.1"/>
</dbReference>
<keyword evidence="3" id="KW-1185">Reference proteome</keyword>
<reference evidence="2 3" key="1">
    <citation type="journal article" date="2016" name="Proc. Natl. Acad. Sci. U.S.A.">
        <title>Comparative genomics of biotechnologically important yeasts.</title>
        <authorList>
            <person name="Riley R."/>
            <person name="Haridas S."/>
            <person name="Wolfe K.H."/>
            <person name="Lopes M.R."/>
            <person name="Hittinger C.T."/>
            <person name="Goeker M."/>
            <person name="Salamov A.A."/>
            <person name="Wisecaver J.H."/>
            <person name="Long T.M."/>
            <person name="Calvey C.H."/>
            <person name="Aerts A.L."/>
            <person name="Barry K.W."/>
            <person name="Choi C."/>
            <person name="Clum A."/>
            <person name="Coughlan A.Y."/>
            <person name="Deshpande S."/>
            <person name="Douglass A.P."/>
            <person name="Hanson S.J."/>
            <person name="Klenk H.-P."/>
            <person name="LaButti K.M."/>
            <person name="Lapidus A."/>
            <person name="Lindquist E.A."/>
            <person name="Lipzen A.M."/>
            <person name="Meier-Kolthoff J.P."/>
            <person name="Ohm R.A."/>
            <person name="Otillar R.P."/>
            <person name="Pangilinan J.L."/>
            <person name="Peng Y."/>
            <person name="Rokas A."/>
            <person name="Rosa C.A."/>
            <person name="Scheuner C."/>
            <person name="Sibirny A.A."/>
            <person name="Slot J.C."/>
            <person name="Stielow J.B."/>
            <person name="Sun H."/>
            <person name="Kurtzman C.P."/>
            <person name="Blackwell M."/>
            <person name="Grigoriev I.V."/>
            <person name="Jeffries T.W."/>
        </authorList>
    </citation>
    <scope>NUCLEOTIDE SEQUENCE [LARGE SCALE GENOMIC DNA]</scope>
    <source>
        <strain evidence="2 3">NRRL Y-2026</strain>
    </source>
</reference>
<dbReference type="Proteomes" id="UP000094455">
    <property type="component" value="Unassembled WGS sequence"/>
</dbReference>
<organism evidence="2 3">
    <name type="scientific">Pichia membranifaciens NRRL Y-2026</name>
    <dbReference type="NCBI Taxonomy" id="763406"/>
    <lineage>
        <taxon>Eukaryota</taxon>
        <taxon>Fungi</taxon>
        <taxon>Dikarya</taxon>
        <taxon>Ascomycota</taxon>
        <taxon>Saccharomycotina</taxon>
        <taxon>Pichiomycetes</taxon>
        <taxon>Pichiales</taxon>
        <taxon>Pichiaceae</taxon>
        <taxon>Pichia</taxon>
    </lineage>
</organism>
<evidence type="ECO:0000313" key="2">
    <source>
        <dbReference type="EMBL" id="ODQ47094.1"/>
    </source>
</evidence>
<feature type="region of interest" description="Disordered" evidence="1">
    <location>
        <begin position="274"/>
        <end position="305"/>
    </location>
</feature>
<gene>
    <name evidence="2" type="ORF">PICMEDRAFT_10128</name>
</gene>
<proteinExistence type="predicted"/>
<protein>
    <submittedName>
        <fullName evidence="2">Uncharacterized protein</fullName>
    </submittedName>
</protein>
<sequence length="305" mass="34295">MSNGTQTHSGTFRPHKRHLQEPLDAQHHAKRRLVDHLGNLSIGQGGGGGFGFSADQNSANGARPSVFGSFTQEQLKRPLSDPNRVIIRNIDQFLRENPDQLDLIGEKVQLDDLRKAGLDKLVVSCGLDIKKAWSKIVSRYRSKQPVGEHNTDVDELVYKLIWEEYLAKYFSLIKYYDPLKMVWQKYTTWLQKKRNPTLKSPYITELDSDGDDIMVDEDDEGPAVATDANVDVDELSEREQSLRDGTSGYGSYYTRDDHWHDLALPGYHQMDAMIEDVDDGDGGSGNSGSVATANDNDNDVMMEDD</sequence>
<dbReference type="EMBL" id="KV454002">
    <property type="protein sequence ID" value="ODQ47094.1"/>
    <property type="molecule type" value="Genomic_DNA"/>
</dbReference>
<dbReference type="OrthoDB" id="3995003at2759"/>
<evidence type="ECO:0000313" key="3">
    <source>
        <dbReference type="Proteomes" id="UP000094455"/>
    </source>
</evidence>